<dbReference type="RefSeq" id="WP_075734399.1">
    <property type="nucleotide sequence ID" value="NZ_CP009249.1"/>
</dbReference>
<dbReference type="EMBL" id="CP009249">
    <property type="protein sequence ID" value="APT92681.1"/>
    <property type="molecule type" value="Genomic_DNA"/>
</dbReference>
<sequence length="277" mass="31213">MQYQINTDTITGTQETPEGNFPYEFTLTHYVDGPLHIITRGSERLECTHPGAAFDIYGQAKAREFHHYTLKELANRWDRVELETQLQALRNVIETGDITEIELCGGFYSETKDEEPDSFAQIHAPGLYWDDFGTLAIAALVHNNGLLTPAHSGVEVSWVAGEEILDDEIFDGLDIQDNEETLAEIMDMVKKYCTGKWPMNIPTEIQEVLETTGGDKAAKLYRDGIMWGDISIQANRAYVQDTEQTVHELISRDKISMSQIESWVCTLYGPVGTTTKI</sequence>
<evidence type="ECO:0000313" key="1">
    <source>
        <dbReference type="EMBL" id="APT92681.1"/>
    </source>
</evidence>
<dbReference type="STRING" id="161895.CPHO_06995"/>
<evidence type="ECO:0000313" key="2">
    <source>
        <dbReference type="Proteomes" id="UP000185491"/>
    </source>
</evidence>
<keyword evidence="2" id="KW-1185">Reference proteome</keyword>
<proteinExistence type="predicted"/>
<accession>A0A1L7D3U7</accession>
<dbReference type="AlphaFoldDB" id="A0A1L7D3U7"/>
<reference evidence="1 2" key="1">
    <citation type="submission" date="2014-08" db="EMBL/GenBank/DDBJ databases">
        <title>Complete genome sequence of Corynebacterium phocae M408/89/1(T)(=DSM 44612(T)), isolated from the common seal (Phoca vitulina).</title>
        <authorList>
            <person name="Ruckert C."/>
            <person name="Albersmeier A."/>
            <person name="Winkler A."/>
            <person name="Kalinowski J."/>
        </authorList>
    </citation>
    <scope>NUCLEOTIDE SEQUENCE [LARGE SCALE GENOMIC DNA]</scope>
    <source>
        <strain evidence="1 2">M408/89/1</strain>
    </source>
</reference>
<gene>
    <name evidence="1" type="ORF">CPHO_06995</name>
</gene>
<dbReference type="KEGG" id="cpho:CPHO_06995"/>
<name>A0A1L7D3U7_9CORY</name>
<dbReference type="Proteomes" id="UP000185491">
    <property type="component" value="Chromosome"/>
</dbReference>
<protein>
    <submittedName>
        <fullName evidence="1">Uncharacterized protein</fullName>
    </submittedName>
</protein>
<organism evidence="1 2">
    <name type="scientific">Corynebacterium phocae</name>
    <dbReference type="NCBI Taxonomy" id="161895"/>
    <lineage>
        <taxon>Bacteria</taxon>
        <taxon>Bacillati</taxon>
        <taxon>Actinomycetota</taxon>
        <taxon>Actinomycetes</taxon>
        <taxon>Mycobacteriales</taxon>
        <taxon>Corynebacteriaceae</taxon>
        <taxon>Corynebacterium</taxon>
    </lineage>
</organism>